<dbReference type="GO" id="GO:1990130">
    <property type="term" value="C:GATOR1 complex"/>
    <property type="evidence" value="ECO:0007669"/>
    <property type="project" value="UniProtKB-UniRule"/>
</dbReference>
<name>A0A813MR76_9BILA</name>
<keyword evidence="2" id="KW-0458">Lysosome</keyword>
<evidence type="ECO:0000259" key="3">
    <source>
        <dbReference type="Pfam" id="PF24064"/>
    </source>
</evidence>
<comment type="caution">
    <text evidence="4">The sequence shown here is derived from an EMBL/GenBank/DDBJ whole genome shotgun (WGS) entry which is preliminary data.</text>
</comment>
<reference evidence="4" key="1">
    <citation type="submission" date="2021-02" db="EMBL/GenBank/DDBJ databases">
        <authorList>
            <person name="Nowell W R."/>
        </authorList>
    </citation>
    <scope>NUCLEOTIDE SEQUENCE</scope>
</reference>
<evidence type="ECO:0000313" key="5">
    <source>
        <dbReference type="EMBL" id="CAF0746004.1"/>
    </source>
</evidence>
<evidence type="ECO:0000313" key="6">
    <source>
        <dbReference type="EMBL" id="CAF0747391.1"/>
    </source>
</evidence>
<evidence type="ECO:0000256" key="1">
    <source>
        <dbReference type="ARBA" id="ARBA00010546"/>
    </source>
</evidence>
<dbReference type="InterPro" id="IPR005365">
    <property type="entry name" value="Npr3"/>
</dbReference>
<dbReference type="PANTHER" id="PTHR13153">
    <property type="entry name" value="CGTHBA PROTEIN -14 GENE PROTEIN"/>
    <property type="match status" value="1"/>
</dbReference>
<dbReference type="AlphaFoldDB" id="A0A813MR76"/>
<dbReference type="PANTHER" id="PTHR13153:SF5">
    <property type="entry name" value="GATOR COMPLEX PROTEIN NPRL3"/>
    <property type="match status" value="1"/>
</dbReference>
<organism evidence="4 7">
    <name type="scientific">Rotaria sordida</name>
    <dbReference type="NCBI Taxonomy" id="392033"/>
    <lineage>
        <taxon>Eukaryota</taxon>
        <taxon>Metazoa</taxon>
        <taxon>Spiralia</taxon>
        <taxon>Gnathifera</taxon>
        <taxon>Rotifera</taxon>
        <taxon>Eurotatoria</taxon>
        <taxon>Bdelloidea</taxon>
        <taxon>Philodinida</taxon>
        <taxon>Philodinidae</taxon>
        <taxon>Rotaria</taxon>
    </lineage>
</organism>
<evidence type="ECO:0000313" key="4">
    <source>
        <dbReference type="EMBL" id="CAF0725272.1"/>
    </source>
</evidence>
<dbReference type="EMBL" id="CAJNOL010000016">
    <property type="protein sequence ID" value="CAF0747391.1"/>
    <property type="molecule type" value="Genomic_DNA"/>
</dbReference>
<evidence type="ECO:0000313" key="8">
    <source>
        <dbReference type="Proteomes" id="UP000663870"/>
    </source>
</evidence>
<dbReference type="GO" id="GO:0038202">
    <property type="term" value="P:TORC1 signaling"/>
    <property type="evidence" value="ECO:0007669"/>
    <property type="project" value="TreeGrafter"/>
</dbReference>
<protein>
    <recommendedName>
        <fullName evidence="2">GATOR complex protein NPRL3</fullName>
    </recommendedName>
    <alternativeName>
        <fullName evidence="2">Nitrogen permease regulator 3-like protein</fullName>
    </alternativeName>
</protein>
<sequence>MEHIEFEKDLIAILLVVESVHDKNKLLYKYEEIKTYKGIHEPVTFYTPYSIVIAKDFDPPSVKDDDASRRTFLNFDETTLSILTSPYSYGNHVEVQVDDVIFVGHTLGLENNKNLKSFAIFFALRAIAKASVILSYQEMSKRIGTAIRCEEQRASYLNQQYAKLISVIQQHDIEANDRLTRIPNEDNVKEREEKDRTKEQIYSTMIEQSVLAATLKQIYIDLQVSGEINITINNWLNVSYCLPHRSIPINCPLDIDYVVHVLSNAEQYLKPYYGLLLVIDPSALLASLPTDSSSTLNTLVRHLRSSYSLSRLSIETSIPLSQIYRLTAHLLFWGRAKIIYPIHDDNIYIISPDSDISKHGSLSKMYKETFQNTSNYSTLQETLAEYSDAITFYDHISRNDNETDLRERLQCVEWLLRHRLLIQVHYYYYLLLPNDDRNDFKDEYKRTRLPQPRTPLVRLLSELVTLSSSPMINPLSYSSTHHSKSIDTLKTSTGTSHDDVFIPASSNSSTIATTNRIQLYFQQITQVLPNEGQDYRQRLASAIKDAKEQHVTDFLKIIKYLNGTYHLEEIASLENITRLQILTIIENFQSIVIPALHPDPNPILQI</sequence>
<evidence type="ECO:0000256" key="2">
    <source>
        <dbReference type="RuleBase" id="RU368069"/>
    </source>
</evidence>
<dbReference type="EMBL" id="CAJNOH010000002">
    <property type="protein sequence ID" value="CAF0725272.1"/>
    <property type="molecule type" value="Genomic_DNA"/>
</dbReference>
<dbReference type="Proteomes" id="UP000663870">
    <property type="component" value="Unassembled WGS sequence"/>
</dbReference>
<keyword evidence="2" id="KW-0732">Signal</keyword>
<accession>A0A813MR76</accession>
<comment type="subcellular location">
    <subcellularLocation>
        <location evidence="2">Lysosome</location>
    </subcellularLocation>
</comment>
<keyword evidence="8" id="KW-1185">Reference proteome</keyword>
<dbReference type="EMBL" id="CAJNOL010000015">
    <property type="protein sequence ID" value="CAF0746004.1"/>
    <property type="molecule type" value="Genomic_DNA"/>
</dbReference>
<evidence type="ECO:0000313" key="7">
    <source>
        <dbReference type="Proteomes" id="UP000663854"/>
    </source>
</evidence>
<dbReference type="GO" id="GO:0005764">
    <property type="term" value="C:lysosome"/>
    <property type="evidence" value="ECO:0007669"/>
    <property type="project" value="UniProtKB-SubCell"/>
</dbReference>
<dbReference type="Proteomes" id="UP000663854">
    <property type="component" value="Unassembled WGS sequence"/>
</dbReference>
<comment type="similarity">
    <text evidence="1 2">Belongs to the NPR3 family.</text>
</comment>
<gene>
    <name evidence="5" type="ORF">JXQ802_LOCUS1404</name>
    <name evidence="6" type="ORF">JXQ802_LOCUS1484</name>
    <name evidence="4" type="ORF">PYM288_LOCUS517</name>
</gene>
<dbReference type="GO" id="GO:0010508">
    <property type="term" value="P:positive regulation of autophagy"/>
    <property type="evidence" value="ECO:0007669"/>
    <property type="project" value="TreeGrafter"/>
</dbReference>
<dbReference type="GO" id="GO:0034198">
    <property type="term" value="P:cellular response to amino acid starvation"/>
    <property type="evidence" value="ECO:0007669"/>
    <property type="project" value="UniProtKB-UniRule"/>
</dbReference>
<proteinExistence type="inferred from homology"/>
<feature type="domain" description="GATOR1 complex protein NPRL3 C-terminal HTH" evidence="3">
    <location>
        <begin position="537"/>
        <end position="593"/>
    </location>
</feature>
<comment type="function">
    <text evidence="2">As a component of the GATOR1 complex functions as an inhibitor of the amino acid-sensing branch of the TORC1 pathway.</text>
</comment>
<dbReference type="InterPro" id="IPR056603">
    <property type="entry name" value="HTH_NPRL3"/>
</dbReference>
<dbReference type="Pfam" id="PF24064">
    <property type="entry name" value="HTH_NPRL3"/>
    <property type="match status" value="1"/>
</dbReference>
<dbReference type="Pfam" id="PF03666">
    <property type="entry name" value="NPR3"/>
    <property type="match status" value="1"/>
</dbReference>
<dbReference type="GO" id="GO:1904262">
    <property type="term" value="P:negative regulation of TORC1 signaling"/>
    <property type="evidence" value="ECO:0007669"/>
    <property type="project" value="TreeGrafter"/>
</dbReference>